<dbReference type="InterPro" id="IPR020863">
    <property type="entry name" value="MACPF_CS"/>
</dbReference>
<dbReference type="AlphaFoldDB" id="A0A6J8CUM2"/>
<accession>A0A6J8CUM2</accession>
<evidence type="ECO:0000256" key="1">
    <source>
        <dbReference type="ARBA" id="ARBA00004370"/>
    </source>
</evidence>
<name>A0A6J8CUM2_MYTCO</name>
<dbReference type="EMBL" id="CACVKT020005964">
    <property type="protein sequence ID" value="CAC5398610.1"/>
    <property type="molecule type" value="Genomic_DNA"/>
</dbReference>
<dbReference type="Proteomes" id="UP000507470">
    <property type="component" value="Unassembled WGS sequence"/>
</dbReference>
<evidence type="ECO:0000256" key="5">
    <source>
        <dbReference type="ARBA" id="ARBA00023157"/>
    </source>
</evidence>
<dbReference type="InterPro" id="IPR020864">
    <property type="entry name" value="MACPF"/>
</dbReference>
<evidence type="ECO:0000256" key="3">
    <source>
        <dbReference type="ARBA" id="ARBA00022525"/>
    </source>
</evidence>
<sequence length="623" mass="70231">MDAGEPTPVGDDGNYLLDDGVEMEATSSNLPPHSEQQHGGIKKKLYKLMKIFLGCVVLGLACYISYSISQANYMKKNIENKQALLGSDIGKLLASSVQNMDLNVGMRNEDHLQKCQGTQFKRTFPDVDYAFFGYNILKGYPLSIGHDPGFTLPIFKADYKEGLQTSDCRYVIPRGLVIIPDVSCITDFTSKTIQTRYELIESLSISASAKVSPPTKSSGGKKSKFSGEFKASGGYQDSSNELSTSKSVYILSTAECNYYFSKLMTDRAPPFSDSFLRWIHKLAATDEQQIYFNFFETYGTHFQIYTTFGARYTFEHKLKTKTFISEKRKGYNFGIFGEIFAKINVGLGFNIEKEKREIVEKVSKDVETKTITVGAPPPANGDATTWASNVKESPVPMKYELESIDNLFTETYMANLNVNYQRISLNIEKNKAEYCEYLKDLGQLDSCDIPPPGLVLKKTRLYAHYKEKKVSTNRQCIDTCLELSDCEAITICPLCDTADLVCHMFNNVFRNGSQTSYRIRAETDKTDKEWETIIFISKINSRMIMVDTAVVGAKRSSDTDTKNINTQDGCYRLCFDDEHCVAYTFHHGVEKKVTRCRFFSETGITGLTKEIGTDTYFIPYGHP</sequence>
<feature type="domain" description="MACPF" evidence="7">
    <location>
        <begin position="111"/>
        <end position="438"/>
    </location>
</feature>
<dbReference type="GO" id="GO:0005576">
    <property type="term" value="C:extracellular region"/>
    <property type="evidence" value="ECO:0007669"/>
    <property type="project" value="UniProtKB-SubCell"/>
</dbReference>
<evidence type="ECO:0000256" key="6">
    <source>
        <dbReference type="SAM" id="Phobius"/>
    </source>
</evidence>
<proteinExistence type="predicted"/>
<comment type="subcellular location">
    <subcellularLocation>
        <location evidence="1">Membrane</location>
    </subcellularLocation>
    <subcellularLocation>
        <location evidence="2">Secreted</location>
    </subcellularLocation>
</comment>
<keyword evidence="9" id="KW-1185">Reference proteome</keyword>
<gene>
    <name evidence="8" type="ORF">MCOR_32975</name>
</gene>
<protein>
    <recommendedName>
        <fullName evidence="7">MACPF domain-containing protein</fullName>
    </recommendedName>
</protein>
<keyword evidence="6" id="KW-1133">Transmembrane helix</keyword>
<dbReference type="Pfam" id="PF14295">
    <property type="entry name" value="PAN_4"/>
    <property type="match status" value="2"/>
</dbReference>
<dbReference type="PROSITE" id="PS51412">
    <property type="entry name" value="MACPF_2"/>
    <property type="match status" value="1"/>
</dbReference>
<reference evidence="8 9" key="1">
    <citation type="submission" date="2020-06" db="EMBL/GenBank/DDBJ databases">
        <authorList>
            <person name="Li R."/>
            <person name="Bekaert M."/>
        </authorList>
    </citation>
    <scope>NUCLEOTIDE SEQUENCE [LARGE SCALE GENOMIC DNA]</scope>
    <source>
        <strain evidence="9">wild</strain>
    </source>
</reference>
<keyword evidence="6" id="KW-0812">Transmembrane</keyword>
<evidence type="ECO:0000256" key="2">
    <source>
        <dbReference type="ARBA" id="ARBA00004613"/>
    </source>
</evidence>
<evidence type="ECO:0000259" key="7">
    <source>
        <dbReference type="PROSITE" id="PS51412"/>
    </source>
</evidence>
<evidence type="ECO:0000256" key="4">
    <source>
        <dbReference type="ARBA" id="ARBA00023136"/>
    </source>
</evidence>
<dbReference type="Pfam" id="PF01823">
    <property type="entry name" value="MACPF"/>
    <property type="match status" value="1"/>
</dbReference>
<dbReference type="OrthoDB" id="6153340at2759"/>
<feature type="transmembrane region" description="Helical" evidence="6">
    <location>
        <begin position="51"/>
        <end position="68"/>
    </location>
</feature>
<dbReference type="InterPro" id="IPR003609">
    <property type="entry name" value="Pan_app"/>
</dbReference>
<dbReference type="SMART" id="SM00457">
    <property type="entry name" value="MACPF"/>
    <property type="match status" value="1"/>
</dbReference>
<dbReference type="PROSITE" id="PS00279">
    <property type="entry name" value="MACPF_1"/>
    <property type="match status" value="1"/>
</dbReference>
<dbReference type="GO" id="GO:0016020">
    <property type="term" value="C:membrane"/>
    <property type="evidence" value="ECO:0007669"/>
    <property type="project" value="UniProtKB-SubCell"/>
</dbReference>
<keyword evidence="4 6" id="KW-0472">Membrane</keyword>
<evidence type="ECO:0000313" key="9">
    <source>
        <dbReference type="Proteomes" id="UP000507470"/>
    </source>
</evidence>
<keyword evidence="5" id="KW-1015">Disulfide bond</keyword>
<keyword evidence="3" id="KW-0964">Secreted</keyword>
<organism evidence="8 9">
    <name type="scientific">Mytilus coruscus</name>
    <name type="common">Sea mussel</name>
    <dbReference type="NCBI Taxonomy" id="42192"/>
    <lineage>
        <taxon>Eukaryota</taxon>
        <taxon>Metazoa</taxon>
        <taxon>Spiralia</taxon>
        <taxon>Lophotrochozoa</taxon>
        <taxon>Mollusca</taxon>
        <taxon>Bivalvia</taxon>
        <taxon>Autobranchia</taxon>
        <taxon>Pteriomorphia</taxon>
        <taxon>Mytilida</taxon>
        <taxon>Mytiloidea</taxon>
        <taxon>Mytilidae</taxon>
        <taxon>Mytilinae</taxon>
        <taxon>Mytilus</taxon>
    </lineage>
</organism>
<evidence type="ECO:0000313" key="8">
    <source>
        <dbReference type="EMBL" id="CAC5398610.1"/>
    </source>
</evidence>